<feature type="repeat" description="ANK" evidence="3">
    <location>
        <begin position="238"/>
        <end position="270"/>
    </location>
</feature>
<dbReference type="InterPro" id="IPR002110">
    <property type="entry name" value="Ankyrin_rpt"/>
</dbReference>
<dbReference type="AlphaFoldDB" id="A0AAN9VFU7"/>
<dbReference type="Proteomes" id="UP001378592">
    <property type="component" value="Unassembled WGS sequence"/>
</dbReference>
<keyword evidence="2 3" id="KW-0040">ANK repeat</keyword>
<dbReference type="Pfam" id="PF12796">
    <property type="entry name" value="Ank_2"/>
    <property type="match status" value="2"/>
</dbReference>
<proteinExistence type="predicted"/>
<dbReference type="EMBL" id="JAZDUA010000211">
    <property type="protein sequence ID" value="KAK7864085.1"/>
    <property type="molecule type" value="Genomic_DNA"/>
</dbReference>
<dbReference type="Gene3D" id="1.25.40.20">
    <property type="entry name" value="Ankyrin repeat-containing domain"/>
    <property type="match status" value="3"/>
</dbReference>
<evidence type="ECO:0000313" key="5">
    <source>
        <dbReference type="Proteomes" id="UP001378592"/>
    </source>
</evidence>
<gene>
    <name evidence="4" type="ORF">R5R35_002729</name>
</gene>
<accession>A0AAN9VFU7</accession>
<feature type="repeat" description="ANK" evidence="3">
    <location>
        <begin position="202"/>
        <end position="234"/>
    </location>
</feature>
<dbReference type="PROSITE" id="PS50297">
    <property type="entry name" value="ANK_REP_REGION"/>
    <property type="match status" value="4"/>
</dbReference>
<dbReference type="SMART" id="SM00248">
    <property type="entry name" value="ANK"/>
    <property type="match status" value="8"/>
</dbReference>
<dbReference type="Pfam" id="PF00023">
    <property type="entry name" value="Ank"/>
    <property type="match status" value="2"/>
</dbReference>
<evidence type="ECO:0000256" key="1">
    <source>
        <dbReference type="ARBA" id="ARBA00022737"/>
    </source>
</evidence>
<sequence length="388" mass="41404">MSASAIPQAQAQLAKRLERALESQDEAGVHELLPALRRRPHWLGMRVGRAGDSPLHLAIRCCPQPVVELLCEGFHRLPEERDECPDCRQMLLVTNNAGKTCLHVAAEVCRAAIIGYLLKQGACVDACAEGGWTALMLACRRTGLKACQCVRVLLDGGAEPLLASAAGWTALHEACRVGCSECVRALLERRPGGAAAAARALDGRSPLHLAALHGHEDAVALLTAEGAAAAGVDEADACGLTPLHEAVRGGHVRVVRALKRLGARLHRADKNGLSCLHFAALAGRPQVVEFLLVECRMFVDAPSKVERLTALQCAVRAGNVDCVRTLLAFGADPRRCDARGRTAEDFFSGLNNEEIEALLTEGQTTMWQPENVEAAPVHFLDSGGEISS</sequence>
<feature type="repeat" description="ANK" evidence="3">
    <location>
        <begin position="97"/>
        <end position="129"/>
    </location>
</feature>
<protein>
    <submittedName>
        <fullName evidence="4">Uncharacterized protein</fullName>
    </submittedName>
</protein>
<organism evidence="4 5">
    <name type="scientific">Gryllus longicercus</name>
    <dbReference type="NCBI Taxonomy" id="2509291"/>
    <lineage>
        <taxon>Eukaryota</taxon>
        <taxon>Metazoa</taxon>
        <taxon>Ecdysozoa</taxon>
        <taxon>Arthropoda</taxon>
        <taxon>Hexapoda</taxon>
        <taxon>Insecta</taxon>
        <taxon>Pterygota</taxon>
        <taxon>Neoptera</taxon>
        <taxon>Polyneoptera</taxon>
        <taxon>Orthoptera</taxon>
        <taxon>Ensifera</taxon>
        <taxon>Gryllidea</taxon>
        <taxon>Grylloidea</taxon>
        <taxon>Gryllidae</taxon>
        <taxon>Gryllinae</taxon>
        <taxon>Gryllus</taxon>
    </lineage>
</organism>
<feature type="repeat" description="ANK" evidence="3">
    <location>
        <begin position="306"/>
        <end position="338"/>
    </location>
</feature>
<dbReference type="PANTHER" id="PTHR24166">
    <property type="entry name" value="ROLLING PEBBLES, ISOFORM B"/>
    <property type="match status" value="1"/>
</dbReference>
<evidence type="ECO:0000256" key="2">
    <source>
        <dbReference type="ARBA" id="ARBA00023043"/>
    </source>
</evidence>
<name>A0AAN9VFU7_9ORTH</name>
<keyword evidence="5" id="KW-1185">Reference proteome</keyword>
<keyword evidence="1" id="KW-0677">Repeat</keyword>
<dbReference type="PANTHER" id="PTHR24166:SF48">
    <property type="entry name" value="PROTEIN VAPYRIN"/>
    <property type="match status" value="1"/>
</dbReference>
<dbReference type="SUPFAM" id="SSF48403">
    <property type="entry name" value="Ankyrin repeat"/>
    <property type="match status" value="2"/>
</dbReference>
<comment type="caution">
    <text evidence="4">The sequence shown here is derived from an EMBL/GenBank/DDBJ whole genome shotgun (WGS) entry which is preliminary data.</text>
</comment>
<evidence type="ECO:0000256" key="3">
    <source>
        <dbReference type="PROSITE-ProRule" id="PRU00023"/>
    </source>
</evidence>
<dbReference type="PROSITE" id="PS50088">
    <property type="entry name" value="ANK_REPEAT"/>
    <property type="match status" value="4"/>
</dbReference>
<dbReference type="InterPro" id="IPR036770">
    <property type="entry name" value="Ankyrin_rpt-contain_sf"/>
</dbReference>
<dbReference type="InterPro" id="IPR050889">
    <property type="entry name" value="Dendritic_Spine_Reg/Scaffold"/>
</dbReference>
<evidence type="ECO:0000313" key="4">
    <source>
        <dbReference type="EMBL" id="KAK7864085.1"/>
    </source>
</evidence>
<reference evidence="4 5" key="1">
    <citation type="submission" date="2024-03" db="EMBL/GenBank/DDBJ databases">
        <title>The genome assembly and annotation of the cricket Gryllus longicercus Weissman &amp; Gray.</title>
        <authorList>
            <person name="Szrajer S."/>
            <person name="Gray D."/>
            <person name="Ylla G."/>
        </authorList>
    </citation>
    <scope>NUCLEOTIDE SEQUENCE [LARGE SCALE GENOMIC DNA]</scope>
    <source>
        <strain evidence="4">DAG 2021-001</strain>
        <tissue evidence="4">Whole body minus gut</tissue>
    </source>
</reference>